<dbReference type="RefSeq" id="WP_189968781.1">
    <property type="nucleotide sequence ID" value="NZ_BMVL01000005.1"/>
</dbReference>
<sequence>MPRPTSTGLVSPLGVFGAILTASGAFLYLHPGPGLQLLALGALALASAVAVWLSSRQR</sequence>
<evidence type="ECO:0008006" key="4">
    <source>
        <dbReference type="Google" id="ProtNLM"/>
    </source>
</evidence>
<keyword evidence="1" id="KW-0472">Membrane</keyword>
<keyword evidence="3" id="KW-1185">Reference proteome</keyword>
<dbReference type="Proteomes" id="UP001519310">
    <property type="component" value="Unassembled WGS sequence"/>
</dbReference>
<reference evidence="2 3" key="1">
    <citation type="submission" date="2021-03" db="EMBL/GenBank/DDBJ databases">
        <title>Genomic Encyclopedia of Type Strains, Phase IV (KMG-IV): sequencing the most valuable type-strain genomes for metagenomic binning, comparative biology and taxonomic classification.</title>
        <authorList>
            <person name="Goeker M."/>
        </authorList>
    </citation>
    <scope>NUCLEOTIDE SEQUENCE [LARGE SCALE GENOMIC DNA]</scope>
    <source>
        <strain evidence="2 3">DSM 40526</strain>
    </source>
</reference>
<proteinExistence type="predicted"/>
<accession>A0ABS4KZ84</accession>
<feature type="transmembrane region" description="Helical" evidence="1">
    <location>
        <begin position="35"/>
        <end position="53"/>
    </location>
</feature>
<protein>
    <recommendedName>
        <fullName evidence="4">Secreted protein with PEP-CTERM sorting signal</fullName>
    </recommendedName>
</protein>
<keyword evidence="1" id="KW-0812">Transmembrane</keyword>
<organism evidence="2 3">
    <name type="scientific">Streptomyces avidinii</name>
    <dbReference type="NCBI Taxonomy" id="1895"/>
    <lineage>
        <taxon>Bacteria</taxon>
        <taxon>Bacillati</taxon>
        <taxon>Actinomycetota</taxon>
        <taxon>Actinomycetes</taxon>
        <taxon>Kitasatosporales</taxon>
        <taxon>Streptomycetaceae</taxon>
        <taxon>Streptomyces</taxon>
    </lineage>
</organism>
<comment type="caution">
    <text evidence="2">The sequence shown here is derived from an EMBL/GenBank/DDBJ whole genome shotgun (WGS) entry which is preliminary data.</text>
</comment>
<keyword evidence="1" id="KW-1133">Transmembrane helix</keyword>
<name>A0ABS4KZ84_STRAV</name>
<evidence type="ECO:0000256" key="1">
    <source>
        <dbReference type="SAM" id="Phobius"/>
    </source>
</evidence>
<dbReference type="EMBL" id="JAGGLQ010000002">
    <property type="protein sequence ID" value="MBP2035340.1"/>
    <property type="molecule type" value="Genomic_DNA"/>
</dbReference>
<gene>
    <name evidence="2" type="ORF">J2Z77_001127</name>
</gene>
<feature type="transmembrane region" description="Helical" evidence="1">
    <location>
        <begin position="7"/>
        <end position="29"/>
    </location>
</feature>
<evidence type="ECO:0000313" key="3">
    <source>
        <dbReference type="Proteomes" id="UP001519310"/>
    </source>
</evidence>
<evidence type="ECO:0000313" key="2">
    <source>
        <dbReference type="EMBL" id="MBP2035340.1"/>
    </source>
</evidence>